<comment type="caution">
    <text evidence="1">The sequence shown here is derived from an EMBL/GenBank/DDBJ whole genome shotgun (WGS) entry which is preliminary data.</text>
</comment>
<evidence type="ECO:0000313" key="1">
    <source>
        <dbReference type="EMBL" id="KDR94935.1"/>
    </source>
</evidence>
<dbReference type="InterPro" id="IPR010235">
    <property type="entry name" value="HepT"/>
</dbReference>
<proteinExistence type="predicted"/>
<keyword evidence="2" id="KW-1185">Reference proteome</keyword>
<dbReference type="SUPFAM" id="SSF81593">
    <property type="entry name" value="Nucleotidyltransferase substrate binding subunit/domain"/>
    <property type="match status" value="1"/>
</dbReference>
<sequence length="130" mass="15368">MDRIRKKYENSMRGLNKLLELQDIKTVESDVFRDALIQRFEFTFEMIWKLLKAYMEDQGIQDINAPKAVLKEAYAQNLIDHEDVWISMLKDRNLTSHIYSEAVAVRISKDIIVSYIPLFEKLLNMLEAKI</sequence>
<dbReference type="EMBL" id="JJMM01000012">
    <property type="protein sequence ID" value="KDR94935.1"/>
    <property type="molecule type" value="Genomic_DNA"/>
</dbReference>
<accession>A0A069RFG0</accession>
<dbReference type="Gene3D" id="1.20.120.330">
    <property type="entry name" value="Nucleotidyltransferases domain 2"/>
    <property type="match status" value="1"/>
</dbReference>
<dbReference type="STRING" id="1121324.CLIT_12c00030"/>
<protein>
    <submittedName>
        <fullName evidence="1">Nucleotidyltransferase substrate binding protein</fullName>
    </submittedName>
</protein>
<organism evidence="1 2">
    <name type="scientific">Peptoclostridium litorale DSM 5388</name>
    <dbReference type="NCBI Taxonomy" id="1121324"/>
    <lineage>
        <taxon>Bacteria</taxon>
        <taxon>Bacillati</taxon>
        <taxon>Bacillota</taxon>
        <taxon>Clostridia</taxon>
        <taxon>Peptostreptococcales</taxon>
        <taxon>Peptoclostridiaceae</taxon>
        <taxon>Peptoclostridium</taxon>
    </lineage>
</organism>
<dbReference type="Proteomes" id="UP000027946">
    <property type="component" value="Unassembled WGS sequence"/>
</dbReference>
<dbReference type="eggNOG" id="COG1669">
    <property type="taxonomic scope" value="Bacteria"/>
</dbReference>
<dbReference type="AlphaFoldDB" id="A0A069RFG0"/>
<dbReference type="NCBIfam" id="TIGR01987">
    <property type="entry name" value="HI0074"/>
    <property type="match status" value="1"/>
</dbReference>
<evidence type="ECO:0000313" key="2">
    <source>
        <dbReference type="Proteomes" id="UP000027946"/>
    </source>
</evidence>
<dbReference type="GO" id="GO:0016740">
    <property type="term" value="F:transferase activity"/>
    <property type="evidence" value="ECO:0007669"/>
    <property type="project" value="UniProtKB-KW"/>
</dbReference>
<reference evidence="1 2" key="1">
    <citation type="submission" date="2014-03" db="EMBL/GenBank/DDBJ databases">
        <title>Genome sequence of Clostridium litorale W6, DSM 5388.</title>
        <authorList>
            <person name="Poehlein A."/>
            <person name="Jagirdar A."/>
            <person name="Khonsari B."/>
            <person name="Chibani C.M."/>
            <person name="Gutierrez Gutierrez D.A."/>
            <person name="Davydova E."/>
            <person name="Alghaithi H.S."/>
            <person name="Nair K.P."/>
            <person name="Dhamotharan K."/>
            <person name="Chandran L."/>
            <person name="G W."/>
            <person name="Daniel R."/>
        </authorList>
    </citation>
    <scope>NUCLEOTIDE SEQUENCE [LARGE SCALE GENOMIC DNA]</scope>
    <source>
        <strain evidence="1 2">W6</strain>
    </source>
</reference>
<name>A0A069RFG0_PEPLI</name>
<dbReference type="OrthoDB" id="9810452at2"/>
<gene>
    <name evidence="1" type="ORF">CLIT_12c00030</name>
</gene>
<keyword evidence="1" id="KW-0808">Transferase</keyword>
<dbReference type="Pfam" id="PF08780">
    <property type="entry name" value="NTase_sub_bind"/>
    <property type="match status" value="1"/>
</dbReference>
<dbReference type="RefSeq" id="WP_038265601.1">
    <property type="nucleotide sequence ID" value="NZ_FSRH01000018.1"/>
</dbReference>